<accession>A0ABN1K016</accession>
<name>A0ABN1K016_9FLAO</name>
<protein>
    <submittedName>
        <fullName evidence="1">Uncharacterized protein</fullName>
    </submittedName>
</protein>
<organism evidence="1 2">
    <name type="scientific">Psychroflexus lacisalsi</name>
    <dbReference type="NCBI Taxonomy" id="503928"/>
    <lineage>
        <taxon>Bacteria</taxon>
        <taxon>Pseudomonadati</taxon>
        <taxon>Bacteroidota</taxon>
        <taxon>Flavobacteriia</taxon>
        <taxon>Flavobacteriales</taxon>
        <taxon>Flavobacteriaceae</taxon>
        <taxon>Psychroflexus</taxon>
    </lineage>
</organism>
<gene>
    <name evidence="1" type="ORF">GCM10009433_00300</name>
</gene>
<dbReference type="Proteomes" id="UP001500185">
    <property type="component" value="Unassembled WGS sequence"/>
</dbReference>
<comment type="caution">
    <text evidence="1">The sequence shown here is derived from an EMBL/GenBank/DDBJ whole genome shotgun (WGS) entry which is preliminary data.</text>
</comment>
<proteinExistence type="predicted"/>
<reference evidence="1 2" key="1">
    <citation type="journal article" date="2019" name="Int. J. Syst. Evol. Microbiol.">
        <title>The Global Catalogue of Microorganisms (GCM) 10K type strain sequencing project: providing services to taxonomists for standard genome sequencing and annotation.</title>
        <authorList>
            <consortium name="The Broad Institute Genomics Platform"/>
            <consortium name="The Broad Institute Genome Sequencing Center for Infectious Disease"/>
            <person name="Wu L."/>
            <person name="Ma J."/>
        </authorList>
    </citation>
    <scope>NUCLEOTIDE SEQUENCE [LARGE SCALE GENOMIC DNA]</scope>
    <source>
        <strain evidence="1 2">JCM 16231</strain>
    </source>
</reference>
<evidence type="ECO:0000313" key="1">
    <source>
        <dbReference type="EMBL" id="GAA0750901.1"/>
    </source>
</evidence>
<sequence length="62" mass="7255">MLFTTTQELKKLLSKNQDLMNTVLVFMNELSSKDEISKTLYFAFGKLSEKCNQFFLNILKEV</sequence>
<keyword evidence="2" id="KW-1185">Reference proteome</keyword>
<evidence type="ECO:0000313" key="2">
    <source>
        <dbReference type="Proteomes" id="UP001500185"/>
    </source>
</evidence>
<dbReference type="EMBL" id="BAAAGG010000001">
    <property type="protein sequence ID" value="GAA0750901.1"/>
    <property type="molecule type" value="Genomic_DNA"/>
</dbReference>